<dbReference type="Pfam" id="PF20147">
    <property type="entry name" value="Crinkler"/>
    <property type="match status" value="1"/>
</dbReference>
<dbReference type="AlphaFoldDB" id="A0A197JC33"/>
<protein>
    <recommendedName>
        <fullName evidence="5">Crinkler effector protein N-terminal domain-containing protein</fullName>
    </recommendedName>
</protein>
<evidence type="ECO:0000256" key="1">
    <source>
        <dbReference type="ARBA" id="ARBA00004340"/>
    </source>
</evidence>
<feature type="domain" description="Crinkler effector protein N-terminal" evidence="5">
    <location>
        <begin position="6"/>
        <end position="107"/>
    </location>
</feature>
<dbReference type="InterPro" id="IPR045379">
    <property type="entry name" value="Crinkler_N"/>
</dbReference>
<feature type="compositionally biased region" description="Basic and acidic residues" evidence="4">
    <location>
        <begin position="331"/>
        <end position="340"/>
    </location>
</feature>
<dbReference type="GO" id="GO:0043657">
    <property type="term" value="C:host cell"/>
    <property type="evidence" value="ECO:0007669"/>
    <property type="project" value="UniProtKB-SubCell"/>
</dbReference>
<reference evidence="6 7" key="1">
    <citation type="submission" date="2016-05" db="EMBL/GenBank/DDBJ databases">
        <title>Genome sequencing reveals origins of a unique bacterial endosymbiosis in the earliest lineages of terrestrial Fungi.</title>
        <authorList>
            <consortium name="DOE Joint Genome Institute"/>
            <person name="Uehling J."/>
            <person name="Gryganskyi A."/>
            <person name="Hameed K."/>
            <person name="Tschaplinski T."/>
            <person name="Misztal P."/>
            <person name="Wu S."/>
            <person name="Desiro A."/>
            <person name="Vande Pol N."/>
            <person name="Du Z.-Y."/>
            <person name="Zienkiewicz A."/>
            <person name="Zienkiewicz K."/>
            <person name="Morin E."/>
            <person name="Tisserant E."/>
            <person name="Splivallo R."/>
            <person name="Hainaut M."/>
            <person name="Henrissat B."/>
            <person name="Ohm R."/>
            <person name="Kuo A."/>
            <person name="Yan J."/>
            <person name="Lipzen A."/>
            <person name="Nolan M."/>
            <person name="Labutti K."/>
            <person name="Barry K."/>
            <person name="Goldstein A."/>
            <person name="Labbe J."/>
            <person name="Schadt C."/>
            <person name="Tuskan G."/>
            <person name="Grigoriev I."/>
            <person name="Martin F."/>
            <person name="Vilgalys R."/>
            <person name="Bonito G."/>
        </authorList>
    </citation>
    <scope>NUCLEOTIDE SEQUENCE [LARGE SCALE GENOMIC DNA]</scope>
    <source>
        <strain evidence="6 7">AG-77</strain>
    </source>
</reference>
<evidence type="ECO:0000256" key="3">
    <source>
        <dbReference type="ARBA" id="ARBA00022525"/>
    </source>
</evidence>
<evidence type="ECO:0000313" key="6">
    <source>
        <dbReference type="EMBL" id="OAQ22667.1"/>
    </source>
</evidence>
<dbReference type="GO" id="GO:0005576">
    <property type="term" value="C:extracellular region"/>
    <property type="evidence" value="ECO:0007669"/>
    <property type="project" value="UniProtKB-SubCell"/>
</dbReference>
<evidence type="ECO:0000259" key="5">
    <source>
        <dbReference type="Pfam" id="PF20147"/>
    </source>
</evidence>
<feature type="compositionally biased region" description="Polar residues" evidence="4">
    <location>
        <begin position="341"/>
        <end position="352"/>
    </location>
</feature>
<evidence type="ECO:0000256" key="4">
    <source>
        <dbReference type="SAM" id="MobiDB-lite"/>
    </source>
</evidence>
<evidence type="ECO:0000256" key="2">
    <source>
        <dbReference type="ARBA" id="ARBA00004613"/>
    </source>
</evidence>
<dbReference type="Proteomes" id="UP000078512">
    <property type="component" value="Unassembled WGS sequence"/>
</dbReference>
<keyword evidence="3" id="KW-0964">Secreted</keyword>
<dbReference type="EMBL" id="KV442148">
    <property type="protein sequence ID" value="OAQ22667.1"/>
    <property type="molecule type" value="Genomic_DNA"/>
</dbReference>
<organism evidence="6 7">
    <name type="scientific">Linnemannia elongata AG-77</name>
    <dbReference type="NCBI Taxonomy" id="1314771"/>
    <lineage>
        <taxon>Eukaryota</taxon>
        <taxon>Fungi</taxon>
        <taxon>Fungi incertae sedis</taxon>
        <taxon>Mucoromycota</taxon>
        <taxon>Mortierellomycotina</taxon>
        <taxon>Mortierellomycetes</taxon>
        <taxon>Mortierellales</taxon>
        <taxon>Mortierellaceae</taxon>
        <taxon>Linnemannia</taxon>
    </lineage>
</organism>
<name>A0A197JC33_9FUNG</name>
<dbReference type="OrthoDB" id="2421801at2759"/>
<keyword evidence="7" id="KW-1185">Reference proteome</keyword>
<evidence type="ECO:0000313" key="7">
    <source>
        <dbReference type="Proteomes" id="UP000078512"/>
    </source>
</evidence>
<proteinExistence type="predicted"/>
<gene>
    <name evidence="6" type="ORF">K457DRAFT_25816</name>
</gene>
<comment type="subcellular location">
    <subcellularLocation>
        <location evidence="1">Host cell</location>
    </subcellularLocation>
    <subcellularLocation>
        <location evidence="2">Secreted</location>
    </subcellularLocation>
</comment>
<accession>A0A197JC33</accession>
<sequence>MADNRLTVFCLVDGQPTSNAFSIRILSSETVDDLRDLMKAKKSIDFKDIDADKLTLWQVSIPIVAGDKNNPIVLSEIGSKTELLPTDEISEVLNGTPAKKTIHIVVERPIKEVDVNASTTFNVSVEGTQVTLSWETSPTQASLADLHDQLRVKCGINDNDRRLVKIVHHESFADGSVVDHLTEPGLRMILKMYLKHGITDVVVRLEFARMGHSNFSMENVYLRIGKEPIAEFKVGRTRHTTEKYGEVMRKLKGALDLVRESTPHSNEGCTTRYVGPFMQAAVVLNPTLCLVPEREVSGRWGNGPVDYGVEMRDPPGLYVMGVAEDFKDEDIGAKESRGYHTESSLMESNGSS</sequence>
<feature type="region of interest" description="Disordered" evidence="4">
    <location>
        <begin position="331"/>
        <end position="352"/>
    </location>
</feature>